<organism evidence="2">
    <name type="scientific">Ralstonia syzygii R24</name>
    <dbReference type="NCBI Taxonomy" id="907261"/>
    <lineage>
        <taxon>Bacteria</taxon>
        <taxon>Pseudomonadati</taxon>
        <taxon>Pseudomonadota</taxon>
        <taxon>Betaproteobacteria</taxon>
        <taxon>Burkholderiales</taxon>
        <taxon>Burkholderiaceae</taxon>
        <taxon>Ralstonia</taxon>
        <taxon>Ralstonia solanacearum species complex</taxon>
    </lineage>
</organism>
<sequence>MKHTHCQPRSGSHPSWLRSKHTHKGSLYYTDA</sequence>
<accession>G3ACN0</accession>
<protein>
    <submittedName>
        <fullName evidence="2">Uncharacterized protein</fullName>
    </submittedName>
</protein>
<name>G3ACN0_9RALS</name>
<dbReference type="EMBL" id="FR854092">
    <property type="protein sequence ID" value="CCA87325.1"/>
    <property type="molecule type" value="Genomic_DNA"/>
</dbReference>
<dbReference type="AlphaFoldDB" id="G3ACN0"/>
<reference evidence="2" key="1">
    <citation type="journal article" date="2011" name="PLoS ONE">
        <title>Ralstonia syzygii, the Blood Disease Bacterium and some Asian R. solanacearum strains form a single genomic species despite divergent lifestyles.</title>
        <authorList>
            <person name="Remenant B."/>
            <person name="de Cambiaire J.C."/>
            <person name="Cellier G."/>
            <person name="Jacobs J.M."/>
            <person name="Mangenot S."/>
            <person name="Barbe V."/>
            <person name="Lajus A."/>
            <person name="Vallenet D."/>
            <person name="Medigue C."/>
            <person name="Fegan M."/>
            <person name="Allen C."/>
            <person name="Prior P."/>
        </authorList>
    </citation>
    <scope>NUCLEOTIDE SEQUENCE</scope>
    <source>
        <strain evidence="2">R24</strain>
    </source>
</reference>
<reference evidence="2" key="2">
    <citation type="submission" date="2011-04" db="EMBL/GenBank/DDBJ databases">
        <authorList>
            <person name="Genoscope - CEA"/>
        </authorList>
    </citation>
    <scope>NUCLEOTIDE SEQUENCE</scope>
    <source>
        <strain evidence="2">R24</strain>
    </source>
</reference>
<evidence type="ECO:0000256" key="1">
    <source>
        <dbReference type="SAM" id="MobiDB-lite"/>
    </source>
</evidence>
<proteinExistence type="predicted"/>
<feature type="region of interest" description="Disordered" evidence="1">
    <location>
        <begin position="1"/>
        <end position="32"/>
    </location>
</feature>
<gene>
    <name evidence="2" type="ORF">RALSY_mp30653</name>
</gene>
<evidence type="ECO:0000313" key="2">
    <source>
        <dbReference type="EMBL" id="CCA87325.1"/>
    </source>
</evidence>